<dbReference type="GO" id="GO:0016705">
    <property type="term" value="F:oxidoreductase activity, acting on paired donors, with incorporation or reduction of molecular oxygen"/>
    <property type="evidence" value="ECO:0007669"/>
    <property type="project" value="InterPro"/>
</dbReference>
<dbReference type="GO" id="GO:0018537">
    <property type="term" value="F:coenzyme F420-dependent N5,N10-methenyltetrahydromethanopterin reductase activity"/>
    <property type="evidence" value="ECO:0007669"/>
    <property type="project" value="UniProtKB-EC"/>
</dbReference>
<dbReference type="PANTHER" id="PTHR43244:SF1">
    <property type="entry name" value="5,10-METHYLENETETRAHYDROMETHANOPTERIN REDUCTASE"/>
    <property type="match status" value="1"/>
</dbReference>
<dbReference type="RefSeq" id="WP_176733824.1">
    <property type="nucleotide sequence ID" value="NZ_CP109071.1"/>
</dbReference>
<evidence type="ECO:0000313" key="6">
    <source>
        <dbReference type="Proteomes" id="UP001334804"/>
    </source>
</evidence>
<gene>
    <name evidence="3" type="ORF">GA0070608_4912</name>
    <name evidence="4" type="ORF">OIE14_27700</name>
</gene>
<keyword evidence="6" id="KW-1185">Reference proteome</keyword>
<dbReference type="Pfam" id="PF00296">
    <property type="entry name" value="Bac_luciferase"/>
    <property type="match status" value="1"/>
</dbReference>
<dbReference type="InterPro" id="IPR036661">
    <property type="entry name" value="Luciferase-like_sf"/>
</dbReference>
<reference evidence="3 5" key="1">
    <citation type="submission" date="2016-06" db="EMBL/GenBank/DDBJ databases">
        <authorList>
            <person name="Kjaerup R.B."/>
            <person name="Dalgaard T.S."/>
            <person name="Juul-Madsen H.R."/>
        </authorList>
    </citation>
    <scope>NUCLEOTIDE SEQUENCE [LARGE SCALE GENOMIC DNA]</scope>
    <source>
        <strain evidence="3 5">DSM 43363</strain>
    </source>
</reference>
<evidence type="ECO:0000256" key="1">
    <source>
        <dbReference type="ARBA" id="ARBA00023002"/>
    </source>
</evidence>
<dbReference type="PANTHER" id="PTHR43244">
    <property type="match status" value="1"/>
</dbReference>
<dbReference type="STRING" id="47871.GA0070608_4912"/>
<dbReference type="InterPro" id="IPR050564">
    <property type="entry name" value="F420-G6PD/mer"/>
</dbReference>
<dbReference type="EMBL" id="FMIC01000002">
    <property type="protein sequence ID" value="SCL72258.1"/>
    <property type="molecule type" value="Genomic_DNA"/>
</dbReference>
<name>A0A1C6W137_9ACTN</name>
<feature type="domain" description="Luciferase-like" evidence="2">
    <location>
        <begin position="16"/>
        <end position="307"/>
    </location>
</feature>
<evidence type="ECO:0000313" key="4">
    <source>
        <dbReference type="EMBL" id="WSA31865.1"/>
    </source>
</evidence>
<dbReference type="InterPro" id="IPR011251">
    <property type="entry name" value="Luciferase-like_dom"/>
</dbReference>
<accession>A0A1C6W137</accession>
<evidence type="ECO:0000313" key="3">
    <source>
        <dbReference type="EMBL" id="SCL72258.1"/>
    </source>
</evidence>
<sequence length="336" mass="35554">MSTDDGRRLVGIGLQSDKSADEYAALAELAERHGFDVLSVFGDLMYQPPFFPLLVAARHTRRIRLGSACLNPFTMHPVEIAGQVAALDLASNGRAYLGLARGTWLDQVGVAQARPLRRITETVDVVRLLLSRDDRGFQGREFTVAPGTALRYAPVRADVPVLVGTWGQQTARTAAAFASEIKVGGSANPAMAKTMRAWLDDATPAGRAGDPVGVVLGAVTVVDEDGALARRVARTEVAMYLAVVAALDPNVDIDPELLSRIQAHVARQEHDLAGALIGGDLLDLFAFSGTPEHVAAQAAAVFDAGATRVEFGTPHGLTPTGGVDLLGRRVLPLLRG</sequence>
<dbReference type="Proteomes" id="UP001334804">
    <property type="component" value="Chromosome"/>
</dbReference>
<evidence type="ECO:0000313" key="5">
    <source>
        <dbReference type="Proteomes" id="UP000199343"/>
    </source>
</evidence>
<organism evidence="3 5">
    <name type="scientific">Micromonospora peucetia</name>
    <dbReference type="NCBI Taxonomy" id="47871"/>
    <lineage>
        <taxon>Bacteria</taxon>
        <taxon>Bacillati</taxon>
        <taxon>Actinomycetota</taxon>
        <taxon>Actinomycetes</taxon>
        <taxon>Micromonosporales</taxon>
        <taxon>Micromonosporaceae</taxon>
        <taxon>Micromonospora</taxon>
    </lineage>
</organism>
<protein>
    <submittedName>
        <fullName evidence="4">LLM class flavin-dependent oxidoreductase</fullName>
    </submittedName>
    <submittedName>
        <fullName evidence="3">Methylenetetrahydromethanopterin reductase</fullName>
        <ecNumber evidence="3">1.5.98.2</ecNumber>
    </submittedName>
</protein>
<dbReference type="SUPFAM" id="SSF51679">
    <property type="entry name" value="Bacterial luciferase-like"/>
    <property type="match status" value="1"/>
</dbReference>
<dbReference type="EC" id="1.5.98.2" evidence="3"/>
<dbReference type="EMBL" id="CP109071">
    <property type="protein sequence ID" value="WSA31865.1"/>
    <property type="molecule type" value="Genomic_DNA"/>
</dbReference>
<dbReference type="Proteomes" id="UP000199343">
    <property type="component" value="Unassembled WGS sequence"/>
</dbReference>
<reference evidence="4 6" key="2">
    <citation type="submission" date="2022-10" db="EMBL/GenBank/DDBJ databases">
        <title>The complete genomes of actinobacterial strains from the NBC collection.</title>
        <authorList>
            <person name="Joergensen T.S."/>
            <person name="Alvarez Arevalo M."/>
            <person name="Sterndorff E.B."/>
            <person name="Faurdal D."/>
            <person name="Vuksanovic O."/>
            <person name="Mourched A.-S."/>
            <person name="Charusanti P."/>
            <person name="Shaw S."/>
            <person name="Blin K."/>
            <person name="Weber T."/>
        </authorList>
    </citation>
    <scope>NUCLEOTIDE SEQUENCE [LARGE SCALE GENOMIC DNA]</scope>
    <source>
        <strain evidence="4 6">NBC 01809</strain>
    </source>
</reference>
<evidence type="ECO:0000259" key="2">
    <source>
        <dbReference type="Pfam" id="PF00296"/>
    </source>
</evidence>
<dbReference type="AlphaFoldDB" id="A0A1C6W137"/>
<dbReference type="Gene3D" id="3.20.20.30">
    <property type="entry name" value="Luciferase-like domain"/>
    <property type="match status" value="1"/>
</dbReference>
<keyword evidence="1 3" id="KW-0560">Oxidoreductase</keyword>
<proteinExistence type="predicted"/>